<evidence type="ECO:0000256" key="5">
    <source>
        <dbReference type="SAM" id="Phobius"/>
    </source>
</evidence>
<dbReference type="GO" id="GO:0004252">
    <property type="term" value="F:serine-type endopeptidase activity"/>
    <property type="evidence" value="ECO:0007669"/>
    <property type="project" value="InterPro"/>
</dbReference>
<dbReference type="Gene3D" id="1.20.1540.10">
    <property type="entry name" value="Rhomboid-like"/>
    <property type="match status" value="1"/>
</dbReference>
<evidence type="ECO:0000259" key="6">
    <source>
        <dbReference type="Pfam" id="PF01694"/>
    </source>
</evidence>
<organism evidence="7">
    <name type="scientific">uncultured marine group II/III euryarchaeote KM3_35_H09</name>
    <dbReference type="NCBI Taxonomy" id="1456439"/>
    <lineage>
        <taxon>Archaea</taxon>
        <taxon>Methanobacteriati</taxon>
        <taxon>Methanobacteriota</taxon>
        <taxon>environmental samples</taxon>
    </lineage>
</organism>
<keyword evidence="3 5" id="KW-1133">Transmembrane helix</keyword>
<accession>A0A075GZH3</accession>
<keyword evidence="4 5" id="KW-0472">Membrane</keyword>
<feature type="transmembrane region" description="Helical" evidence="5">
    <location>
        <begin position="134"/>
        <end position="154"/>
    </location>
</feature>
<dbReference type="AlphaFoldDB" id="A0A075GZH3"/>
<evidence type="ECO:0000256" key="2">
    <source>
        <dbReference type="ARBA" id="ARBA00022692"/>
    </source>
</evidence>
<dbReference type="GO" id="GO:0016020">
    <property type="term" value="C:membrane"/>
    <property type="evidence" value="ECO:0007669"/>
    <property type="project" value="UniProtKB-SubCell"/>
</dbReference>
<feature type="transmembrane region" description="Helical" evidence="5">
    <location>
        <begin position="107"/>
        <end position="128"/>
    </location>
</feature>
<protein>
    <submittedName>
        <fullName evidence="7">Putative membrane protein (Homolog of Drosophila rhomboid)</fullName>
    </submittedName>
</protein>
<evidence type="ECO:0000256" key="1">
    <source>
        <dbReference type="ARBA" id="ARBA00004141"/>
    </source>
</evidence>
<evidence type="ECO:0000256" key="4">
    <source>
        <dbReference type="ARBA" id="ARBA00023136"/>
    </source>
</evidence>
<dbReference type="EMBL" id="KF900858">
    <property type="protein sequence ID" value="AIF09306.1"/>
    <property type="molecule type" value="Genomic_DNA"/>
</dbReference>
<sequence>MSVLSLLLLLLAVAVLVGGLRARMYAAQALVLANFALFGAWWLAGAPVATWLELGFRPSYLAQPGAGWATLVTAMFLHAGPLHLLMNMLVLLLLGAPFEEHIGTRRLLIVFFAGGLLASLVSGLLALWQGDGGIHIGASGAVFAVMGAFALLYPRDEIPMLLGPLFLPRVPVLLAALVFMGGETAYVAAGISDGVGHTAHAAGFVAGVFMAPLLRPQPSSVAAMPGLEHLLALEGGEEELRHAMAADEPELRAAWLERFRERARCPECGAAVSATEDCATCRPVLSQGLT</sequence>
<evidence type="ECO:0000313" key="7">
    <source>
        <dbReference type="EMBL" id="AIF09306.1"/>
    </source>
</evidence>
<dbReference type="PANTHER" id="PTHR43731">
    <property type="entry name" value="RHOMBOID PROTEASE"/>
    <property type="match status" value="1"/>
</dbReference>
<dbReference type="InterPro" id="IPR050925">
    <property type="entry name" value="Rhomboid_protease_S54"/>
</dbReference>
<proteinExistence type="predicted"/>
<feature type="domain" description="Peptidase S54 rhomboid" evidence="6">
    <location>
        <begin position="68"/>
        <end position="215"/>
    </location>
</feature>
<reference evidence="7" key="1">
    <citation type="journal article" date="2014" name="Genome Biol. Evol.">
        <title>Pangenome evidence for extensive interdomain horizontal transfer affecting lineage core and shell genes in uncultured planktonic thaumarchaeota and euryarchaeota.</title>
        <authorList>
            <person name="Deschamps P."/>
            <person name="Zivanovic Y."/>
            <person name="Moreira D."/>
            <person name="Rodriguez-Valera F."/>
            <person name="Lopez-Garcia P."/>
        </authorList>
    </citation>
    <scope>NUCLEOTIDE SEQUENCE</scope>
</reference>
<dbReference type="InterPro" id="IPR022764">
    <property type="entry name" value="Peptidase_S54_rhomboid_dom"/>
</dbReference>
<dbReference type="InterPro" id="IPR035952">
    <property type="entry name" value="Rhomboid-like_sf"/>
</dbReference>
<keyword evidence="2 5" id="KW-0812">Transmembrane</keyword>
<comment type="subcellular location">
    <subcellularLocation>
        <location evidence="1">Membrane</location>
        <topology evidence="1">Multi-pass membrane protein</topology>
    </subcellularLocation>
</comment>
<dbReference type="Pfam" id="PF01694">
    <property type="entry name" value="Rhomboid"/>
    <property type="match status" value="1"/>
</dbReference>
<feature type="transmembrane region" description="Helical" evidence="5">
    <location>
        <begin position="68"/>
        <end position="95"/>
    </location>
</feature>
<dbReference type="PANTHER" id="PTHR43731:SF26">
    <property type="entry name" value="RHOMBOID-LIKE PROTEIN 10, CHLOROPLASTIC"/>
    <property type="match status" value="1"/>
</dbReference>
<name>A0A075GZH3_9EURY</name>
<feature type="transmembrane region" description="Helical" evidence="5">
    <location>
        <begin position="166"/>
        <end position="189"/>
    </location>
</feature>
<evidence type="ECO:0000256" key="3">
    <source>
        <dbReference type="ARBA" id="ARBA00022989"/>
    </source>
</evidence>
<feature type="transmembrane region" description="Helical" evidence="5">
    <location>
        <begin position="195"/>
        <end position="214"/>
    </location>
</feature>
<dbReference type="SUPFAM" id="SSF144091">
    <property type="entry name" value="Rhomboid-like"/>
    <property type="match status" value="1"/>
</dbReference>